<evidence type="ECO:0000313" key="2">
    <source>
        <dbReference type="Proteomes" id="UP000321497"/>
    </source>
</evidence>
<dbReference type="RefSeq" id="WP_111845194.1">
    <property type="nucleotide sequence ID" value="NZ_UEGI01000014.1"/>
</dbReference>
<protein>
    <submittedName>
        <fullName evidence="1">GxxExxY protein</fullName>
    </submittedName>
</protein>
<evidence type="ECO:0000313" key="1">
    <source>
        <dbReference type="EMBL" id="TXD72471.1"/>
    </source>
</evidence>
<reference evidence="1 2" key="1">
    <citation type="submission" date="2019-08" db="EMBL/GenBank/DDBJ databases">
        <title>Genome of Aequorivita antarctica SW49 (type strain).</title>
        <authorList>
            <person name="Bowman J.P."/>
        </authorList>
    </citation>
    <scope>NUCLEOTIDE SEQUENCE [LARGE SCALE GENOMIC DNA]</scope>
    <source>
        <strain evidence="1 2">SW49</strain>
    </source>
</reference>
<dbReference type="Pfam" id="PF13366">
    <property type="entry name" value="PDDEXK_3"/>
    <property type="match status" value="1"/>
</dbReference>
<dbReference type="EMBL" id="VORT01000008">
    <property type="protein sequence ID" value="TXD72471.1"/>
    <property type="molecule type" value="Genomic_DNA"/>
</dbReference>
<dbReference type="Proteomes" id="UP000321497">
    <property type="component" value="Unassembled WGS sequence"/>
</dbReference>
<name>A0A5C6YZ53_9FLAO</name>
<sequence length="126" mass="14070">MTENQIANKIIGCALEVHKALGPGLLESAYQECLFYKLMKEGLAVAKQKPMPLIFEEVQLEIGYRIDILVENKVVIEIKSVEALNDVHLAQTLTYMKLGGFKLGLLINFNVSLLKQGIKRVINGEL</sequence>
<comment type="caution">
    <text evidence="1">The sequence shown here is derived from an EMBL/GenBank/DDBJ whole genome shotgun (WGS) entry which is preliminary data.</text>
</comment>
<accession>A0A5C6YZ53</accession>
<dbReference type="NCBIfam" id="TIGR04256">
    <property type="entry name" value="GxxExxY"/>
    <property type="match status" value="1"/>
</dbReference>
<organism evidence="1 2">
    <name type="scientific">Aequorivita antarctica</name>
    <dbReference type="NCBI Taxonomy" id="153266"/>
    <lineage>
        <taxon>Bacteria</taxon>
        <taxon>Pseudomonadati</taxon>
        <taxon>Bacteroidota</taxon>
        <taxon>Flavobacteriia</taxon>
        <taxon>Flavobacteriales</taxon>
        <taxon>Flavobacteriaceae</taxon>
        <taxon>Aequorivita</taxon>
    </lineage>
</organism>
<dbReference type="InterPro" id="IPR026350">
    <property type="entry name" value="GxxExxY"/>
</dbReference>
<proteinExistence type="predicted"/>
<dbReference type="AlphaFoldDB" id="A0A5C6YZ53"/>
<keyword evidence="2" id="KW-1185">Reference proteome</keyword>
<gene>
    <name evidence="1" type="ORF">ESU54_11695</name>
</gene>
<dbReference type="OrthoDB" id="1119698at2"/>